<protein>
    <submittedName>
        <fullName evidence="1">Uncharacterized protein</fullName>
    </submittedName>
</protein>
<reference evidence="1 2" key="1">
    <citation type="submission" date="2024-01" db="EMBL/GenBank/DDBJ databases">
        <title>The complete chloroplast genome sequence of Lithospermum erythrorhizon: insights into the phylogenetic relationship among Boraginaceae species and the maternal lineages of purple gromwells.</title>
        <authorList>
            <person name="Okada T."/>
            <person name="Watanabe K."/>
        </authorList>
    </citation>
    <scope>NUCLEOTIDE SEQUENCE [LARGE SCALE GENOMIC DNA]</scope>
</reference>
<name>A0AAV3QV85_LITER</name>
<dbReference type="AlphaFoldDB" id="A0AAV3QV85"/>
<keyword evidence="2" id="KW-1185">Reference proteome</keyword>
<comment type="caution">
    <text evidence="1">The sequence shown here is derived from an EMBL/GenBank/DDBJ whole genome shotgun (WGS) entry which is preliminary data.</text>
</comment>
<gene>
    <name evidence="1" type="ORF">LIER_22003</name>
</gene>
<proteinExistence type="predicted"/>
<sequence length="112" mass="12129">MEGSNNQYYEFPGFQNTTPIYDIMPNKRTLSRLQRQAPAPLPLGKNEPTIFLDQCKKGAIISTGCNVDVSSSLSSSSSSSCASFFCSKDPIPLLTPLALPSMLETPTIAESH</sequence>
<evidence type="ECO:0000313" key="2">
    <source>
        <dbReference type="Proteomes" id="UP001454036"/>
    </source>
</evidence>
<accession>A0AAV3QV85</accession>
<organism evidence="1 2">
    <name type="scientific">Lithospermum erythrorhizon</name>
    <name type="common">Purple gromwell</name>
    <name type="synonym">Lithospermum officinale var. erythrorhizon</name>
    <dbReference type="NCBI Taxonomy" id="34254"/>
    <lineage>
        <taxon>Eukaryota</taxon>
        <taxon>Viridiplantae</taxon>
        <taxon>Streptophyta</taxon>
        <taxon>Embryophyta</taxon>
        <taxon>Tracheophyta</taxon>
        <taxon>Spermatophyta</taxon>
        <taxon>Magnoliopsida</taxon>
        <taxon>eudicotyledons</taxon>
        <taxon>Gunneridae</taxon>
        <taxon>Pentapetalae</taxon>
        <taxon>asterids</taxon>
        <taxon>lamiids</taxon>
        <taxon>Boraginales</taxon>
        <taxon>Boraginaceae</taxon>
        <taxon>Boraginoideae</taxon>
        <taxon>Lithospermeae</taxon>
        <taxon>Lithospermum</taxon>
    </lineage>
</organism>
<dbReference type="EMBL" id="BAABME010005918">
    <property type="protein sequence ID" value="GAA0166963.1"/>
    <property type="molecule type" value="Genomic_DNA"/>
</dbReference>
<dbReference type="Proteomes" id="UP001454036">
    <property type="component" value="Unassembled WGS sequence"/>
</dbReference>
<evidence type="ECO:0000313" key="1">
    <source>
        <dbReference type="EMBL" id="GAA0166963.1"/>
    </source>
</evidence>